<dbReference type="OrthoDB" id="4333389at2"/>
<protein>
    <submittedName>
        <fullName evidence="2">Uncharacterized protein</fullName>
    </submittedName>
</protein>
<keyword evidence="1" id="KW-0472">Membrane</keyword>
<feature type="transmembrane region" description="Helical" evidence="1">
    <location>
        <begin position="153"/>
        <end position="175"/>
    </location>
</feature>
<keyword evidence="1" id="KW-1133">Transmembrane helix</keyword>
<evidence type="ECO:0000313" key="2">
    <source>
        <dbReference type="EMBL" id="KND30233.1"/>
    </source>
</evidence>
<organism evidence="2 3">
    <name type="scientific">Streptomyces acidiscabies</name>
    <dbReference type="NCBI Taxonomy" id="42234"/>
    <lineage>
        <taxon>Bacteria</taxon>
        <taxon>Bacillati</taxon>
        <taxon>Actinomycetota</taxon>
        <taxon>Actinomycetes</taxon>
        <taxon>Kitasatosporales</taxon>
        <taxon>Streptomycetaceae</taxon>
        <taxon>Streptomyces</taxon>
    </lineage>
</organism>
<proteinExistence type="predicted"/>
<gene>
    <name evidence="2" type="ORF">IQ63_29640</name>
</gene>
<feature type="transmembrane region" description="Helical" evidence="1">
    <location>
        <begin position="12"/>
        <end position="34"/>
    </location>
</feature>
<accession>A0A0L0JXI9</accession>
<comment type="caution">
    <text evidence="2">The sequence shown here is derived from an EMBL/GenBank/DDBJ whole genome shotgun (WGS) entry which is preliminary data.</text>
</comment>
<evidence type="ECO:0000313" key="3">
    <source>
        <dbReference type="Proteomes" id="UP000037151"/>
    </source>
</evidence>
<dbReference type="AlphaFoldDB" id="A0A0L0JXI9"/>
<sequence length="179" mass="18264">MSTPAIRGHHLDWRLVAGGTALATAATYAALALHDDAVRLASDADGFVRWPATALTLLWLARHDQNRYARGAVALLLTGAGGFAVLVARHGIPAHETSLVQDYLDLPGTAASWYVLMALALAGGAKHSLTRAGALLGAAVVGGGAVLTADDHLLVALLAVALPGAAWALTGSVPLRRSG</sequence>
<reference evidence="3" key="1">
    <citation type="submission" date="2014-07" db="EMBL/GenBank/DDBJ databases">
        <title>Genome sequencing of plant-pathogenic Streptomyces species.</title>
        <authorList>
            <person name="Harrison J."/>
            <person name="Sapp M."/>
            <person name="Thwaites R."/>
            <person name="Studholme D.J."/>
        </authorList>
    </citation>
    <scope>NUCLEOTIDE SEQUENCE [LARGE SCALE GENOMIC DNA]</scope>
    <source>
        <strain evidence="3">NCPPB 4445</strain>
    </source>
</reference>
<dbReference type="EMBL" id="JPPY01000168">
    <property type="protein sequence ID" value="KND30233.1"/>
    <property type="molecule type" value="Genomic_DNA"/>
</dbReference>
<name>A0A0L0JXI9_9ACTN</name>
<keyword evidence="1" id="KW-0812">Transmembrane</keyword>
<dbReference type="Proteomes" id="UP000037151">
    <property type="component" value="Unassembled WGS sequence"/>
</dbReference>
<feature type="transmembrane region" description="Helical" evidence="1">
    <location>
        <begin position="104"/>
        <end position="122"/>
    </location>
</feature>
<dbReference type="RefSeq" id="WP_050373339.1">
    <property type="nucleotide sequence ID" value="NZ_KQ257829.1"/>
</dbReference>
<feature type="transmembrane region" description="Helical" evidence="1">
    <location>
        <begin position="73"/>
        <end position="92"/>
    </location>
</feature>
<evidence type="ECO:0000256" key="1">
    <source>
        <dbReference type="SAM" id="Phobius"/>
    </source>
</evidence>
<feature type="transmembrane region" description="Helical" evidence="1">
    <location>
        <begin position="129"/>
        <end position="147"/>
    </location>
</feature>
<dbReference type="PATRIC" id="fig|42234.21.peg.6108"/>